<dbReference type="Proteomes" id="UP000595053">
    <property type="component" value="Chromosome"/>
</dbReference>
<dbReference type="RefSeq" id="WP_197551044.1">
    <property type="nucleotide sequence ID" value="NZ_CP063213.1"/>
</dbReference>
<organism evidence="2 3">
    <name type="scientific">Trueperella pecoris</name>
    <dbReference type="NCBI Taxonomy" id="2733571"/>
    <lineage>
        <taxon>Bacteria</taxon>
        <taxon>Bacillati</taxon>
        <taxon>Actinomycetota</taxon>
        <taxon>Actinomycetes</taxon>
        <taxon>Actinomycetales</taxon>
        <taxon>Actinomycetaceae</taxon>
        <taxon>Trueperella</taxon>
    </lineage>
</organism>
<protein>
    <recommendedName>
        <fullName evidence="1">DUF8175 domain-containing protein</fullName>
    </recommendedName>
</protein>
<dbReference type="EMBL" id="CP063213">
    <property type="protein sequence ID" value="QOR45472.1"/>
    <property type="molecule type" value="Genomic_DNA"/>
</dbReference>
<evidence type="ECO:0000313" key="3">
    <source>
        <dbReference type="Proteomes" id="UP000595053"/>
    </source>
</evidence>
<name>A0A7M1QTK3_9ACTO</name>
<dbReference type="InterPro" id="IPR058488">
    <property type="entry name" value="DUF8175"/>
</dbReference>
<gene>
    <name evidence="2" type="ORF">INS88_09470</name>
</gene>
<feature type="domain" description="DUF8175" evidence="1">
    <location>
        <begin position="27"/>
        <end position="197"/>
    </location>
</feature>
<evidence type="ECO:0000313" key="2">
    <source>
        <dbReference type="EMBL" id="QOR45472.1"/>
    </source>
</evidence>
<keyword evidence="3" id="KW-1185">Reference proteome</keyword>
<dbReference type="Pfam" id="PF26526">
    <property type="entry name" value="DUF8175"/>
    <property type="match status" value="1"/>
</dbReference>
<sequence>MIVGFIVLIILGMRDANPSRDGSPAPQVPVATRSAQPDSIFDAACGYQPTDRSKPDRTFVTKRVQTASGVDIAASDGIGPCTIDPVPHGYAFTPKGALLAGVNFVATLTGHSNKTEIARYQLIASPMREKILSREPELGFTSRATVAGFKTTMVNDYEFAIDVAFSSADTMRKIYAMSLSVVWEDHDWRISLGDSGLRGYPVTDLVTEGFQRWGY</sequence>
<dbReference type="AlphaFoldDB" id="A0A7M1QTK3"/>
<reference evidence="2 3" key="1">
    <citation type="submission" date="2020-10" db="EMBL/GenBank/DDBJ databases">
        <title>Trueperella pecoris sp. nov. isolated from bovine and porcine specimens.</title>
        <authorList>
            <person name="Schoenecker L."/>
            <person name="Schnydrig P."/>
            <person name="Brodard I."/>
            <person name="Thomann A."/>
            <person name="Hemphill A."/>
            <person name="Rodriguez-Campos S."/>
            <person name="Perreten V."/>
            <person name="Jores J."/>
            <person name="Kittl S."/>
        </authorList>
    </citation>
    <scope>NUCLEOTIDE SEQUENCE [LARGE SCALE GENOMIC DNA]</scope>
    <source>
        <strain evidence="2 3">15A0121</strain>
    </source>
</reference>
<accession>A0A7M1QTK3</accession>
<evidence type="ECO:0000259" key="1">
    <source>
        <dbReference type="Pfam" id="PF26526"/>
    </source>
</evidence>
<proteinExistence type="predicted"/>